<dbReference type="Gene3D" id="3.40.50.1820">
    <property type="entry name" value="alpha/beta hydrolase"/>
    <property type="match status" value="1"/>
</dbReference>
<dbReference type="EMBL" id="VSSQ01003406">
    <property type="protein sequence ID" value="MPM20540.1"/>
    <property type="molecule type" value="Genomic_DNA"/>
</dbReference>
<name>A0A644XWE2_9ZZZZ</name>
<dbReference type="EC" id="3.1.1.2" evidence="2"/>
<evidence type="ECO:0000259" key="1">
    <source>
        <dbReference type="Pfam" id="PF00561"/>
    </source>
</evidence>
<dbReference type="GO" id="GO:0004064">
    <property type="term" value="F:arylesterase activity"/>
    <property type="evidence" value="ECO:0007669"/>
    <property type="project" value="UniProtKB-EC"/>
</dbReference>
<dbReference type="InterPro" id="IPR000639">
    <property type="entry name" value="Epox_hydrolase-like"/>
</dbReference>
<reference evidence="2" key="1">
    <citation type="submission" date="2019-08" db="EMBL/GenBank/DDBJ databases">
        <authorList>
            <person name="Kucharzyk K."/>
            <person name="Murdoch R.W."/>
            <person name="Higgins S."/>
            <person name="Loffler F."/>
        </authorList>
    </citation>
    <scope>NUCLEOTIDE SEQUENCE</scope>
</reference>
<evidence type="ECO:0000313" key="2">
    <source>
        <dbReference type="EMBL" id="MPM20540.1"/>
    </source>
</evidence>
<proteinExistence type="predicted"/>
<dbReference type="Pfam" id="PF00561">
    <property type="entry name" value="Abhydrolase_1"/>
    <property type="match status" value="1"/>
</dbReference>
<sequence length="255" mass="28410">MSALYYLDPAPQNKNPILLIHGLGSDSSSWQFQIPELIKAGYRPIAVDVPGFGKSGFQNYPWTIRKASSIILRELVDKIPEPIILVGLSMGGTVAQTLYRQRPGKFKKLVLVSTFSRLRPSAGENLPYLLRRLAQVSTGNISKQAQTVADRLFPGEDQKFLHDYLLEQVATANPKVYRQCMVSLGLFNSRLWMKKCTIPVLVISGDADTTVTLKNQIRLAHGIPHCEHIIISGGGHAVSVDHAEEFNSFLLRFLR</sequence>
<dbReference type="PANTHER" id="PTHR43798">
    <property type="entry name" value="MONOACYLGLYCEROL LIPASE"/>
    <property type="match status" value="1"/>
</dbReference>
<dbReference type="PRINTS" id="PR00412">
    <property type="entry name" value="EPOXHYDRLASE"/>
</dbReference>
<comment type="caution">
    <text evidence="2">The sequence shown here is derived from an EMBL/GenBank/DDBJ whole genome shotgun (WGS) entry which is preliminary data.</text>
</comment>
<feature type="domain" description="AB hydrolase-1" evidence="1">
    <location>
        <begin position="15"/>
        <end position="242"/>
    </location>
</feature>
<dbReference type="SUPFAM" id="SSF53474">
    <property type="entry name" value="alpha/beta-Hydrolases"/>
    <property type="match status" value="1"/>
</dbReference>
<dbReference type="InterPro" id="IPR000073">
    <property type="entry name" value="AB_hydrolase_1"/>
</dbReference>
<keyword evidence="2" id="KW-0378">Hydrolase</keyword>
<organism evidence="2">
    <name type="scientific">bioreactor metagenome</name>
    <dbReference type="NCBI Taxonomy" id="1076179"/>
    <lineage>
        <taxon>unclassified sequences</taxon>
        <taxon>metagenomes</taxon>
        <taxon>ecological metagenomes</taxon>
    </lineage>
</organism>
<dbReference type="AlphaFoldDB" id="A0A644XWE2"/>
<dbReference type="PANTHER" id="PTHR43798:SF33">
    <property type="entry name" value="HYDROLASE, PUTATIVE (AFU_ORTHOLOGUE AFUA_2G14860)-RELATED"/>
    <property type="match status" value="1"/>
</dbReference>
<dbReference type="PRINTS" id="PR00111">
    <property type="entry name" value="ABHYDROLASE"/>
</dbReference>
<dbReference type="InterPro" id="IPR050266">
    <property type="entry name" value="AB_hydrolase_sf"/>
</dbReference>
<protein>
    <submittedName>
        <fullName evidence="2">Arylesterase</fullName>
        <ecNumber evidence="2">3.1.1.2</ecNumber>
    </submittedName>
</protein>
<dbReference type="InterPro" id="IPR029058">
    <property type="entry name" value="AB_hydrolase_fold"/>
</dbReference>
<gene>
    <name evidence="2" type="ORF">SDC9_66971</name>
</gene>
<dbReference type="GO" id="GO:0016020">
    <property type="term" value="C:membrane"/>
    <property type="evidence" value="ECO:0007669"/>
    <property type="project" value="TreeGrafter"/>
</dbReference>
<accession>A0A644XWE2</accession>